<proteinExistence type="inferred from homology"/>
<evidence type="ECO:0000259" key="9">
    <source>
        <dbReference type="Pfam" id="PF25963"/>
    </source>
</evidence>
<evidence type="ECO:0000256" key="6">
    <source>
        <dbReference type="SAM" id="MobiDB-lite"/>
    </source>
</evidence>
<dbReference type="InterPro" id="IPR058625">
    <property type="entry name" value="MdtA-like_BSH"/>
</dbReference>
<dbReference type="AlphaFoldDB" id="A0A0H3G0K7"/>
<dbReference type="KEGG" id="zmm:Zmob_1679"/>
<dbReference type="Pfam" id="PF25917">
    <property type="entry name" value="BSH_RND"/>
    <property type="match status" value="1"/>
</dbReference>
<organism evidence="10 11">
    <name type="scientific">Zymomonas mobilis subsp. mobilis (strain ATCC 10988 / DSM 424 / LMG 404 / NCIMB 8938 / NRRL B-806 / ZM1)</name>
    <dbReference type="NCBI Taxonomy" id="555217"/>
    <lineage>
        <taxon>Bacteria</taxon>
        <taxon>Pseudomonadati</taxon>
        <taxon>Pseudomonadota</taxon>
        <taxon>Alphaproteobacteria</taxon>
        <taxon>Sphingomonadales</taxon>
        <taxon>Zymomonadaceae</taxon>
        <taxon>Zymomonas</taxon>
    </lineage>
</organism>
<sequence length="365" mass="40855">MDRRSVLRVLVTLFVVLVAVWVSLRMWFYYEREPWTRDGRVQVDVENVTPDVSGLVTDVLVRENQYVTAGTPLFIVDRVRFRLALEAAEAEVANVASRLEQAERENRRNIRLGDLVSTEILEQGASKVDELAAELERAKANLNTARVNVVRSVVRASVDGWITNFSLRPGNYATSGRPEFALLDRHSLRVVGYFEETKLPRIRVGDKVSIRLMGEKKIIEGHVDSLARGIADRELNPTSSLMANVNPTFTWVRLPQRIPVRIAIDHVPEGIRLVAGRTATVSVHYNSHIRPILPPSITGGVPEVLEDRTVSDSVVKTLENNATETVTNTSETKVTVDPKTAQTQAPSRQVTTVQKTVKKTEEHAR</sequence>
<dbReference type="GeneID" id="79905208"/>
<dbReference type="RefSeq" id="WP_011241211.1">
    <property type="nucleotide sequence ID" value="NC_017262.1"/>
</dbReference>
<evidence type="ECO:0000259" key="8">
    <source>
        <dbReference type="Pfam" id="PF25917"/>
    </source>
</evidence>
<dbReference type="eggNOG" id="COG1566">
    <property type="taxonomic scope" value="Bacteria"/>
</dbReference>
<evidence type="ECO:0000313" key="10">
    <source>
        <dbReference type="EMBL" id="AEH63493.1"/>
    </source>
</evidence>
<dbReference type="SMR" id="A0A0H3G0K7"/>
<evidence type="ECO:0000256" key="1">
    <source>
        <dbReference type="ARBA" id="ARBA00009477"/>
    </source>
</evidence>
<evidence type="ECO:0000256" key="3">
    <source>
        <dbReference type="ARBA" id="ARBA00022989"/>
    </source>
</evidence>
<dbReference type="PANTHER" id="PTHR30367:SF12">
    <property type="entry name" value="P-HYDROXYBENZOIC ACID EFFLUX PUMP SUBUNIT AAEA"/>
    <property type="match status" value="1"/>
</dbReference>
<feature type="domain" description="p-hydroxybenzoic acid efflux pump subunit AaeA-like beta-barrel" evidence="9">
    <location>
        <begin position="187"/>
        <end position="284"/>
    </location>
</feature>
<dbReference type="InterPro" id="IPR050393">
    <property type="entry name" value="MFP_Efflux_Pump"/>
</dbReference>
<evidence type="ECO:0000313" key="11">
    <source>
        <dbReference type="Proteomes" id="UP000001494"/>
    </source>
</evidence>
<dbReference type="InterPro" id="IPR058634">
    <property type="entry name" value="AaeA-lik-b-barrel"/>
</dbReference>
<dbReference type="InterPro" id="IPR006143">
    <property type="entry name" value="RND_pump_MFP"/>
</dbReference>
<reference evidence="10 11" key="1">
    <citation type="journal article" date="2011" name="J. Bacteriol.">
        <title>Genome sequence of the ethanol-producing Zymomonas mobilis subsp. mobilis lectotype strain ATCC 10988.</title>
        <authorList>
            <person name="Pappas K.M."/>
            <person name="Kouvelis V.N."/>
            <person name="Saunders E."/>
            <person name="Brettin T.S."/>
            <person name="Bruce D."/>
            <person name="Detter C."/>
            <person name="Balakireva M."/>
            <person name="Han C.S."/>
            <person name="Savvakis G."/>
            <person name="Kyrpides N.C."/>
            <person name="Typas M.A."/>
        </authorList>
    </citation>
    <scope>NUCLEOTIDE SEQUENCE [LARGE SCALE GENOMIC DNA]</scope>
    <source>
        <strain evidence="11">ATCC 10988 / DSM 424 / CCUG 17860 / LMG 404 / NCIMB 8938 / NRRL B-806 / ZM1</strain>
    </source>
</reference>
<evidence type="ECO:0000256" key="4">
    <source>
        <dbReference type="ARBA" id="ARBA00023136"/>
    </source>
</evidence>
<dbReference type="HOGENOM" id="CLU_018816_15_2_5"/>
<dbReference type="SUPFAM" id="SSF111369">
    <property type="entry name" value="HlyD-like secretion proteins"/>
    <property type="match status" value="1"/>
</dbReference>
<dbReference type="Gene3D" id="2.40.50.100">
    <property type="match status" value="1"/>
</dbReference>
<dbReference type="NCBIfam" id="TIGR01730">
    <property type="entry name" value="RND_mfp"/>
    <property type="match status" value="1"/>
</dbReference>
<dbReference type="OrthoDB" id="9811754at2"/>
<evidence type="ECO:0000256" key="7">
    <source>
        <dbReference type="SAM" id="Phobius"/>
    </source>
</evidence>
<keyword evidence="3 7" id="KW-1133">Transmembrane helix</keyword>
<feature type="region of interest" description="Disordered" evidence="6">
    <location>
        <begin position="328"/>
        <end position="365"/>
    </location>
</feature>
<dbReference type="Pfam" id="PF25963">
    <property type="entry name" value="Beta-barrel_AAEA"/>
    <property type="match status" value="1"/>
</dbReference>
<comment type="similarity">
    <text evidence="1">Belongs to the membrane fusion protein (MFP) (TC 8.A.1) family.</text>
</comment>
<feature type="transmembrane region" description="Helical" evidence="7">
    <location>
        <begin position="7"/>
        <end position="30"/>
    </location>
</feature>
<dbReference type="GO" id="GO:0016020">
    <property type="term" value="C:membrane"/>
    <property type="evidence" value="ECO:0007669"/>
    <property type="project" value="InterPro"/>
</dbReference>
<gene>
    <name evidence="10" type="ordered locus">Zmob_1679</name>
</gene>
<name>A0A0H3G0K7_ZYMMA</name>
<evidence type="ECO:0000256" key="2">
    <source>
        <dbReference type="ARBA" id="ARBA00022692"/>
    </source>
</evidence>
<protein>
    <submittedName>
        <fullName evidence="10">Efflux transporter, RND family, MFP subunit</fullName>
    </submittedName>
</protein>
<keyword evidence="5" id="KW-0175">Coiled coil</keyword>
<dbReference type="Gene3D" id="2.40.30.170">
    <property type="match status" value="1"/>
</dbReference>
<evidence type="ECO:0000256" key="5">
    <source>
        <dbReference type="SAM" id="Coils"/>
    </source>
</evidence>
<dbReference type="PANTHER" id="PTHR30367">
    <property type="entry name" value="P-HYDROXYBENZOIC ACID EFFLUX PUMP SUBUNIT AAEA-RELATED"/>
    <property type="match status" value="1"/>
</dbReference>
<dbReference type="EMBL" id="CP002850">
    <property type="protein sequence ID" value="AEH63493.1"/>
    <property type="molecule type" value="Genomic_DNA"/>
</dbReference>
<accession>A0A0H3G0K7</accession>
<feature type="domain" description="Multidrug resistance protein MdtA-like barrel-sandwich hybrid" evidence="8">
    <location>
        <begin position="47"/>
        <end position="183"/>
    </location>
</feature>
<keyword evidence="2 7" id="KW-0812">Transmembrane</keyword>
<feature type="coiled-coil region" evidence="5">
    <location>
        <begin position="85"/>
        <end position="148"/>
    </location>
</feature>
<keyword evidence="4 7" id="KW-0472">Membrane</keyword>
<dbReference type="Proteomes" id="UP000001494">
    <property type="component" value="Chromosome"/>
</dbReference>
<dbReference type="GO" id="GO:0022857">
    <property type="term" value="F:transmembrane transporter activity"/>
    <property type="evidence" value="ECO:0007669"/>
    <property type="project" value="InterPro"/>
</dbReference>